<dbReference type="InterPro" id="IPR036291">
    <property type="entry name" value="NAD(P)-bd_dom_sf"/>
</dbReference>
<dbReference type="SUPFAM" id="SSF51735">
    <property type="entry name" value="NAD(P)-binding Rossmann-fold domains"/>
    <property type="match status" value="1"/>
</dbReference>
<sequence>MGEVERLFRYDALADAVAEVLRARWAGRAFAPERLTVPVPGGVLLCMPATDETLAVVKTITVHPGNRERPVIQGEVTVLEAATGKRLGVLDGPTVTARRTAAVSLLAARLLAPAPDGPLLVIGAGVQARAHVEAFRQGLEVREIWLASRTRDRAEGLARDLAGLGVAVRVAADVAAVAAEAGLIVTATTSREPVLPDVVRGDVFVSAVGSFTPEAAEVPASLVRRAALFVDDLASARVEAGDFLRAGVDWDTVTDLTDVLDHPPSPSGPVVFKTVGHALFDLAAARQAFAGQF</sequence>
<dbReference type="OrthoDB" id="5293744at2"/>
<dbReference type="GO" id="GO:0005737">
    <property type="term" value="C:cytoplasm"/>
    <property type="evidence" value="ECO:0007669"/>
    <property type="project" value="TreeGrafter"/>
</dbReference>
<organism evidence="1">
    <name type="scientific">Desulfovibrio sp. U5L</name>
    <dbReference type="NCBI Taxonomy" id="596152"/>
    <lineage>
        <taxon>Bacteria</taxon>
        <taxon>Pseudomonadati</taxon>
        <taxon>Thermodesulfobacteriota</taxon>
        <taxon>Desulfovibrionia</taxon>
        <taxon>Desulfovibrionales</taxon>
        <taxon>Desulfovibrionaceae</taxon>
        <taxon>Desulfovibrio</taxon>
    </lineage>
</organism>
<accession>I2Q227</accession>
<dbReference type="PANTHER" id="PTHR13812">
    <property type="entry name" value="KETIMINE REDUCTASE MU-CRYSTALLIN"/>
    <property type="match status" value="1"/>
</dbReference>
<reference evidence="1" key="1">
    <citation type="submission" date="2011-11" db="EMBL/GenBank/DDBJ databases">
        <title>Improved High-Quality Draft sequence of Desulfovibrio sp. U5L.</title>
        <authorList>
            <consortium name="US DOE Joint Genome Institute"/>
            <person name="Lucas S."/>
            <person name="Han J."/>
            <person name="Lapidus A."/>
            <person name="Cheng J.-F."/>
            <person name="Goodwin L."/>
            <person name="Pitluck S."/>
            <person name="Peters L."/>
            <person name="Ovchinnikova G."/>
            <person name="Held B."/>
            <person name="Detter J.C."/>
            <person name="Han C."/>
            <person name="Tapia R."/>
            <person name="Land M."/>
            <person name="Hauser L."/>
            <person name="Kyrpides N."/>
            <person name="Ivanova N."/>
            <person name="Pagani I."/>
            <person name="Gabster J."/>
            <person name="Walker C."/>
            <person name="Stolyar S."/>
            <person name="Stahl D."/>
            <person name="Arkin A."/>
            <person name="Dehal P."/>
            <person name="Hazen T."/>
            <person name="Woyke T."/>
        </authorList>
    </citation>
    <scope>NUCLEOTIDE SEQUENCE [LARGE SCALE GENOMIC DNA]</scope>
    <source>
        <strain evidence="1">U5L</strain>
    </source>
</reference>
<dbReference type="InterPro" id="IPR003462">
    <property type="entry name" value="ODC_Mu_crystall"/>
</dbReference>
<dbReference type="HOGENOM" id="CLU_042088_1_2_7"/>
<dbReference type="PIRSF" id="PIRSF001439">
    <property type="entry name" value="CryM"/>
    <property type="match status" value="1"/>
</dbReference>
<dbReference type="InterPro" id="IPR023401">
    <property type="entry name" value="ODC_N"/>
</dbReference>
<dbReference type="PANTHER" id="PTHR13812:SF19">
    <property type="entry name" value="KETIMINE REDUCTASE MU-CRYSTALLIN"/>
    <property type="match status" value="1"/>
</dbReference>
<dbReference type="NCBIfam" id="NF005603">
    <property type="entry name" value="PRK07340.1"/>
    <property type="match status" value="1"/>
</dbReference>
<dbReference type="Gene3D" id="3.30.1780.10">
    <property type="entry name" value="ornithine cyclodeaminase, domain 1"/>
    <property type="match status" value="1"/>
</dbReference>
<dbReference type="Pfam" id="PF02423">
    <property type="entry name" value="OCD_Mu_crystall"/>
    <property type="match status" value="1"/>
</dbReference>
<dbReference type="eggNOG" id="COG2423">
    <property type="taxonomic scope" value="Bacteria"/>
</dbReference>
<gene>
    <name evidence="1" type="ORF">DesU5LDRAFT_2167</name>
</gene>
<proteinExistence type="predicted"/>
<dbReference type="Gene3D" id="3.40.50.720">
    <property type="entry name" value="NAD(P)-binding Rossmann-like Domain"/>
    <property type="match status" value="1"/>
</dbReference>
<protein>
    <submittedName>
        <fullName evidence="1">Putative ornithine cyclodeaminase, mu-crystallin</fullName>
    </submittedName>
</protein>
<dbReference type="AlphaFoldDB" id="I2Q227"/>
<dbReference type="EMBL" id="JH600068">
    <property type="protein sequence ID" value="EIG53833.1"/>
    <property type="molecule type" value="Genomic_DNA"/>
</dbReference>
<name>I2Q227_9BACT</name>
<evidence type="ECO:0000313" key="1">
    <source>
        <dbReference type="EMBL" id="EIG53833.1"/>
    </source>
</evidence>
<dbReference type="STRING" id="596152.DesU5LDRAFT_2167"/>